<dbReference type="OrthoDB" id="9783347at2"/>
<dbReference type="InterPro" id="IPR012349">
    <property type="entry name" value="Split_barrel_FMN-bd"/>
</dbReference>
<protein>
    <submittedName>
        <fullName evidence="2">Flavin reductase (DIM6/NTAB) family NADH-FMN oxidoreductase RutF</fullName>
    </submittedName>
</protein>
<evidence type="ECO:0000259" key="1">
    <source>
        <dbReference type="SMART" id="SM00903"/>
    </source>
</evidence>
<evidence type="ECO:0000313" key="3">
    <source>
        <dbReference type="Proteomes" id="UP000277424"/>
    </source>
</evidence>
<gene>
    <name evidence="2" type="ORF">BCL74_0594</name>
</gene>
<comment type="caution">
    <text evidence="2">The sequence shown here is derived from an EMBL/GenBank/DDBJ whole genome shotgun (WGS) entry which is preliminary data.</text>
</comment>
<organism evidence="2 3">
    <name type="scientific">Oceanibaculum indicum</name>
    <dbReference type="NCBI Taxonomy" id="526216"/>
    <lineage>
        <taxon>Bacteria</taxon>
        <taxon>Pseudomonadati</taxon>
        <taxon>Pseudomonadota</taxon>
        <taxon>Alphaproteobacteria</taxon>
        <taxon>Rhodospirillales</taxon>
        <taxon>Oceanibaculaceae</taxon>
        <taxon>Oceanibaculum</taxon>
    </lineage>
</organism>
<dbReference type="Pfam" id="PF01613">
    <property type="entry name" value="Flavin_Reduct"/>
    <property type="match status" value="1"/>
</dbReference>
<dbReference type="SMART" id="SM00903">
    <property type="entry name" value="Flavin_Reduct"/>
    <property type="match status" value="1"/>
</dbReference>
<dbReference type="SUPFAM" id="SSF50475">
    <property type="entry name" value="FMN-binding split barrel"/>
    <property type="match status" value="1"/>
</dbReference>
<reference evidence="2 3" key="1">
    <citation type="submission" date="2018-10" db="EMBL/GenBank/DDBJ databases">
        <title>Comparative analysis of microorganisms from saline springs in Andes Mountain Range, Colombia.</title>
        <authorList>
            <person name="Rubin E."/>
        </authorList>
    </citation>
    <scope>NUCLEOTIDE SEQUENCE [LARGE SCALE GENOMIC DNA]</scope>
    <source>
        <strain evidence="2 3">USBA 36</strain>
    </source>
</reference>
<dbReference type="AlphaFoldDB" id="A0A420WPN4"/>
<dbReference type="InterPro" id="IPR002563">
    <property type="entry name" value="Flavin_Rdtase-like_dom"/>
</dbReference>
<dbReference type="RefSeq" id="WP_121217432.1">
    <property type="nucleotide sequence ID" value="NZ_RBIG01000001.1"/>
</dbReference>
<accession>A0A420WPN4</accession>
<feature type="domain" description="Flavin reductase like" evidence="1">
    <location>
        <begin position="19"/>
        <end position="177"/>
    </location>
</feature>
<dbReference type="PANTHER" id="PTHR43812:SF2">
    <property type="entry name" value="FLAVIN REDUCTASE LIKE DOMAIN-CONTAINING PROTEIN"/>
    <property type="match status" value="1"/>
</dbReference>
<dbReference type="Gene3D" id="2.30.110.10">
    <property type="entry name" value="Electron Transport, Fmn-binding Protein, Chain A"/>
    <property type="match status" value="1"/>
</dbReference>
<dbReference type="PANTHER" id="PTHR43812">
    <property type="entry name" value="BLR2425 PROTEIN"/>
    <property type="match status" value="1"/>
</dbReference>
<name>A0A420WPN4_9PROT</name>
<dbReference type="GO" id="GO:0010181">
    <property type="term" value="F:FMN binding"/>
    <property type="evidence" value="ECO:0007669"/>
    <property type="project" value="InterPro"/>
</dbReference>
<proteinExistence type="predicted"/>
<dbReference type="EMBL" id="RBIG01000001">
    <property type="protein sequence ID" value="RKQ72825.1"/>
    <property type="molecule type" value="Genomic_DNA"/>
</dbReference>
<sequence>MFYEPDKKNHGLPRDPFKSLVVPRPIGWISTLDEDGRPNLAPYSFFNAVASDPPCVMFAAGLRPEAPAFKDSHGNAEKTGEFVVNMATFDLRNEMNISSAGLPAGQNEFEAAGLEMLPSSMVKPPRVKGSPVHLECKYLQTVKMPSWDPERGNYVIFGRVVGIHIADEVINEKGFVDVTRFRPISRLGYMEYAVVNEVFVMNRPD</sequence>
<dbReference type="GO" id="GO:0016646">
    <property type="term" value="F:oxidoreductase activity, acting on the CH-NH group of donors, NAD or NADP as acceptor"/>
    <property type="evidence" value="ECO:0007669"/>
    <property type="project" value="UniProtKB-ARBA"/>
</dbReference>
<evidence type="ECO:0000313" key="2">
    <source>
        <dbReference type="EMBL" id="RKQ72825.1"/>
    </source>
</evidence>
<dbReference type="Proteomes" id="UP000277424">
    <property type="component" value="Unassembled WGS sequence"/>
</dbReference>